<keyword evidence="2" id="KW-1185">Reference proteome</keyword>
<evidence type="ECO:0000313" key="1">
    <source>
        <dbReference type="EMBL" id="GLT22178.1"/>
    </source>
</evidence>
<comment type="caution">
    <text evidence="1">The sequence shown here is derived from an EMBL/GenBank/DDBJ whole genome shotgun (WGS) entry which is preliminary data.</text>
</comment>
<dbReference type="RefSeq" id="WP_205230701.1">
    <property type="nucleotide sequence ID" value="NZ_BSPX01000020.1"/>
</dbReference>
<reference evidence="2" key="1">
    <citation type="journal article" date="2019" name="Int. J. Syst. Evol. Microbiol.">
        <title>The Global Catalogue of Microorganisms (GCM) 10K type strain sequencing project: providing services to taxonomists for standard genome sequencing and annotation.</title>
        <authorList>
            <consortium name="The Broad Institute Genomics Platform"/>
            <consortium name="The Broad Institute Genome Sequencing Center for Infectious Disease"/>
            <person name="Wu L."/>
            <person name="Ma J."/>
        </authorList>
    </citation>
    <scope>NUCLEOTIDE SEQUENCE [LARGE SCALE GENOMIC DNA]</scope>
    <source>
        <strain evidence="2">NBRC 102407</strain>
    </source>
</reference>
<dbReference type="SUPFAM" id="SSF52980">
    <property type="entry name" value="Restriction endonuclease-like"/>
    <property type="match status" value="1"/>
</dbReference>
<protein>
    <recommendedName>
        <fullName evidence="3">Restriction endonuclease type IV Mrr domain-containing protein</fullName>
    </recommendedName>
</protein>
<evidence type="ECO:0008006" key="3">
    <source>
        <dbReference type="Google" id="ProtNLM"/>
    </source>
</evidence>
<gene>
    <name evidence="1" type="ORF">GCM10007933_16360</name>
</gene>
<accession>A0ABQ6F9F9</accession>
<organism evidence="1 2">
    <name type="scientific">Zoogloea oryzae</name>
    <dbReference type="NCBI Taxonomy" id="310767"/>
    <lineage>
        <taxon>Bacteria</taxon>
        <taxon>Pseudomonadati</taxon>
        <taxon>Pseudomonadota</taxon>
        <taxon>Betaproteobacteria</taxon>
        <taxon>Rhodocyclales</taxon>
        <taxon>Zoogloeaceae</taxon>
        <taxon>Zoogloea</taxon>
    </lineage>
</organism>
<dbReference type="InterPro" id="IPR011335">
    <property type="entry name" value="Restrct_endonuc-II-like"/>
</dbReference>
<sequence length="353" mass="39527">MSKSQQALSKGPKMEELLRSYFLKAGYYVVRGVPFVYEGFDVTDIDLWLYSRTSSVSREVALVDAKNKKTPQAIERIFWVQGLRIATKATNAIVATTEKRQEVKDFGRDLGVLVLDGSFLGKLAHADDPNATRLSDEEFFARINEYSLSKLDGDWRGRIVLSKSLLAKSLSFDSCNEWLGQGRFFAEQSITKGTQRETALRCLYLVCSFIAIAVDYCMKELSFHEQSERSALIKDGFTYGSRGSSGLKKVLNVAMGLVEEHANDGPAISRQVRTSVEKQLAQLNTSILGDFFSKNDVARTLFTVAKEFEQLAMAREFASHGAASIELRSTLFCLLDYWGIDRVMFSEALEAKS</sequence>
<proteinExistence type="predicted"/>
<dbReference type="Proteomes" id="UP001157167">
    <property type="component" value="Unassembled WGS sequence"/>
</dbReference>
<evidence type="ECO:0000313" key="2">
    <source>
        <dbReference type="Proteomes" id="UP001157167"/>
    </source>
</evidence>
<dbReference type="EMBL" id="BSPX01000020">
    <property type="protein sequence ID" value="GLT22178.1"/>
    <property type="molecule type" value="Genomic_DNA"/>
</dbReference>
<name>A0ABQ6F9F9_9RHOO</name>